<dbReference type="EMBL" id="CP001014">
    <property type="protein sequence ID" value="ACB39574.1"/>
    <property type="molecule type" value="Genomic_DNA"/>
</dbReference>
<dbReference type="STRING" id="444157.Tneu_0635"/>
<organism evidence="6 7">
    <name type="scientific">Pyrobaculum neutrophilum (strain DSM 2338 / JCM 9278 / NBRC 100436 / V24Sta)</name>
    <name type="common">Thermoproteus neutrophilus</name>
    <dbReference type="NCBI Taxonomy" id="444157"/>
    <lineage>
        <taxon>Archaea</taxon>
        <taxon>Thermoproteota</taxon>
        <taxon>Thermoprotei</taxon>
        <taxon>Thermoproteales</taxon>
        <taxon>Thermoproteaceae</taxon>
        <taxon>Pyrobaculum</taxon>
    </lineage>
</organism>
<dbReference type="Proteomes" id="UP000001694">
    <property type="component" value="Chromosome"/>
</dbReference>
<evidence type="ECO:0000313" key="7">
    <source>
        <dbReference type="Proteomes" id="UP000001694"/>
    </source>
</evidence>
<dbReference type="Gene3D" id="3.60.15.10">
    <property type="entry name" value="Ribonuclease Z/Hydroxyacylglutathione hydrolase-like"/>
    <property type="match status" value="1"/>
</dbReference>
<dbReference type="GO" id="GO:0016787">
    <property type="term" value="F:hydrolase activity"/>
    <property type="evidence" value="ECO:0007669"/>
    <property type="project" value="UniProtKB-KW"/>
</dbReference>
<keyword evidence="2" id="KW-0479">Metal-binding</keyword>
<dbReference type="AlphaFoldDB" id="B1YCR1"/>
<dbReference type="eggNOG" id="arCOG00504">
    <property type="taxonomic scope" value="Archaea"/>
</dbReference>
<gene>
    <name evidence="6" type="ordered locus">Tneu_0635</name>
</gene>
<dbReference type="GeneID" id="6165357"/>
<accession>B1YCR1</accession>
<dbReference type="KEGG" id="tne:Tneu_0635"/>
<dbReference type="RefSeq" id="WP_012349994.1">
    <property type="nucleotide sequence ID" value="NC_010525.1"/>
</dbReference>
<keyword evidence="4" id="KW-0862">Zinc</keyword>
<dbReference type="InterPro" id="IPR036866">
    <property type="entry name" value="RibonucZ/Hydroxyglut_hydro"/>
</dbReference>
<keyword evidence="7" id="KW-1185">Reference proteome</keyword>
<dbReference type="PANTHER" id="PTHR46233">
    <property type="entry name" value="HYDROXYACYLGLUTATHIONE HYDROLASE GLOC"/>
    <property type="match status" value="1"/>
</dbReference>
<evidence type="ECO:0000256" key="4">
    <source>
        <dbReference type="ARBA" id="ARBA00022833"/>
    </source>
</evidence>
<dbReference type="InterPro" id="IPR051453">
    <property type="entry name" value="MBL_Glyoxalase_II"/>
</dbReference>
<comment type="cofactor">
    <cofactor evidence="1">
        <name>Zn(2+)</name>
        <dbReference type="ChEBI" id="CHEBI:29105"/>
    </cofactor>
</comment>
<keyword evidence="3" id="KW-0378">Hydrolase</keyword>
<reference evidence="6" key="1">
    <citation type="submission" date="2008-03" db="EMBL/GenBank/DDBJ databases">
        <title>Complete sequence of Thermoproteus neutrophilus V24Sta.</title>
        <authorList>
            <consortium name="US DOE Joint Genome Institute"/>
            <person name="Copeland A."/>
            <person name="Lucas S."/>
            <person name="Lapidus A."/>
            <person name="Glavina del Rio T."/>
            <person name="Dalin E."/>
            <person name="Tice H."/>
            <person name="Bruce D."/>
            <person name="Goodwin L."/>
            <person name="Pitluck S."/>
            <person name="Sims D."/>
            <person name="Brettin T."/>
            <person name="Detter J.C."/>
            <person name="Han C."/>
            <person name="Kuske C.R."/>
            <person name="Schmutz J."/>
            <person name="Larimer F."/>
            <person name="Land M."/>
            <person name="Hauser L."/>
            <person name="Kyrpides N."/>
            <person name="Mikhailova N."/>
            <person name="Biddle J.F."/>
            <person name="Zhang Z."/>
            <person name="Fitz-Gibbon S.T."/>
            <person name="Lowe T.M."/>
            <person name="Saltikov C."/>
            <person name="House C.H."/>
            <person name="Richardson P."/>
        </authorList>
    </citation>
    <scope>NUCLEOTIDE SEQUENCE [LARGE SCALE GENOMIC DNA]</scope>
    <source>
        <strain evidence="6">V24Sta</strain>
    </source>
</reference>
<dbReference type="Pfam" id="PF00753">
    <property type="entry name" value="Lactamase_B"/>
    <property type="match status" value="1"/>
</dbReference>
<dbReference type="SMART" id="SM00849">
    <property type="entry name" value="Lactamase_B"/>
    <property type="match status" value="1"/>
</dbReference>
<protein>
    <submittedName>
        <fullName evidence="6">Beta-lactamase domain protein</fullName>
    </submittedName>
</protein>
<evidence type="ECO:0000256" key="1">
    <source>
        <dbReference type="ARBA" id="ARBA00001947"/>
    </source>
</evidence>
<dbReference type="HOGENOM" id="CLU_030571_5_4_2"/>
<name>B1YCR1_PYRNV</name>
<evidence type="ECO:0000259" key="5">
    <source>
        <dbReference type="SMART" id="SM00849"/>
    </source>
</evidence>
<sequence>MEVEVVTAGPLETNTYLVCRGDECLVIDPAEAAPVVKALGRRGVAAVVATHLHFDHVSGVGELVKLYNAPFYAHPADWAVYRELNEVAVRWGFGVPDIPEPKPTPRRLWDLDVLHTPGHTPGSISLVAEGFVFTGDTLFRRSVGRTDLPLGDWRALTASVCALYQLPKHYLAYPGHGPATTIGEEASGNPFIRHSQCNTLNSTA</sequence>
<evidence type="ECO:0000313" key="6">
    <source>
        <dbReference type="EMBL" id="ACB39574.1"/>
    </source>
</evidence>
<feature type="domain" description="Metallo-beta-lactamase" evidence="5">
    <location>
        <begin position="12"/>
        <end position="176"/>
    </location>
</feature>
<evidence type="ECO:0000256" key="2">
    <source>
        <dbReference type="ARBA" id="ARBA00022723"/>
    </source>
</evidence>
<dbReference type="SUPFAM" id="SSF56281">
    <property type="entry name" value="Metallo-hydrolase/oxidoreductase"/>
    <property type="match status" value="1"/>
</dbReference>
<dbReference type="PANTHER" id="PTHR46233:SF3">
    <property type="entry name" value="HYDROXYACYLGLUTATHIONE HYDROLASE GLOC"/>
    <property type="match status" value="1"/>
</dbReference>
<proteinExistence type="predicted"/>
<dbReference type="InterPro" id="IPR001279">
    <property type="entry name" value="Metallo-B-lactamas"/>
</dbReference>
<dbReference type="OrthoDB" id="197151at2157"/>
<evidence type="ECO:0000256" key="3">
    <source>
        <dbReference type="ARBA" id="ARBA00022801"/>
    </source>
</evidence>
<dbReference type="GO" id="GO:0046872">
    <property type="term" value="F:metal ion binding"/>
    <property type="evidence" value="ECO:0007669"/>
    <property type="project" value="UniProtKB-KW"/>
</dbReference>